<dbReference type="GO" id="GO:0009251">
    <property type="term" value="P:glucan catabolic process"/>
    <property type="evidence" value="ECO:0000318"/>
    <property type="project" value="GO_Central"/>
</dbReference>
<dbReference type="SUPFAM" id="SSF51445">
    <property type="entry name" value="(Trans)glycosidases"/>
    <property type="match status" value="1"/>
</dbReference>
<dbReference type="PANTHER" id="PTHR31297:SF43">
    <property type="entry name" value="GLUCAN 1,3-BETA-GLUCOSIDASE 3"/>
    <property type="match status" value="1"/>
</dbReference>
<dbReference type="KEGG" id="ago:AGOS_ABL101C"/>
<dbReference type="HOGENOM" id="CLU_004624_8_2_1"/>
<dbReference type="STRING" id="284811.Q75DX4"/>
<sequence>MFERLKLRFRRCRRLRANRLADVPYPNPTLNSAIIFQNRHNHGVNLGSLFVLEKWIFESMFQCGGETEHAGIRKMMDAIGYEATAERLRKHYENYMAHIDWDWLQSIGVTAVRLPVGYWHINNGMYTAGFVFDDVRLVYMSARPWDYVRALIHDASRRNIGVLIDMHGLPGGANSEHHSGEGVDASFFKSGRNMDTVCNTMIPFIVQDLRGFHNVVGLQVVNEAVYDYAAEGQKYYYERAVNAVRANSVCLPVVISDGWSPDQWSKWINDRGLSNDIVIDTHVYRCYSDDDKSKSVQQLTDDLKDTVRLDRDAADFVVGEFSCVLDADSWAKTSGDRDQLIKNFGHEQVRVFNSNANVGWFFWTYQFQHGDGGEWGFVPMVHHGNLPSRPRLSIPDVENRIRQMVSNHVSFWRDKGGDRMEHWRFEEAVRRTAADILAFDRFDHSRIGRVHYWRSVRRAQYIRERGDSDLMWEWDQGFDQAISEFNKF</sequence>
<keyword evidence="5" id="KW-1185">Reference proteome</keyword>
<dbReference type="AlphaFoldDB" id="Q75DX4"/>
<keyword evidence="3" id="KW-0326">Glycosidase</keyword>
<dbReference type="FunCoup" id="Q75DX4">
    <property type="interactions" value="46"/>
</dbReference>
<dbReference type="InParanoid" id="Q75DX4"/>
<dbReference type="Proteomes" id="UP000000591">
    <property type="component" value="Chromosome II"/>
</dbReference>
<dbReference type="OMA" id="GWFFWTL"/>
<dbReference type="eggNOG" id="ENOG502QVVM">
    <property type="taxonomic scope" value="Eukaryota"/>
</dbReference>
<dbReference type="OrthoDB" id="1887033at2759"/>
<dbReference type="GO" id="GO:0046557">
    <property type="term" value="F:glucan endo-1,6-beta-glucosidase activity"/>
    <property type="evidence" value="ECO:0000318"/>
    <property type="project" value="GO_Central"/>
</dbReference>
<evidence type="ECO:0000256" key="2">
    <source>
        <dbReference type="ARBA" id="ARBA00022801"/>
    </source>
</evidence>
<evidence type="ECO:0000256" key="1">
    <source>
        <dbReference type="ARBA" id="ARBA00005641"/>
    </source>
</evidence>
<dbReference type="FunFam" id="3.20.20.80:FF:000100">
    <property type="entry name" value="Glycoside hydrolase superfamily"/>
    <property type="match status" value="1"/>
</dbReference>
<reference evidence="5" key="2">
    <citation type="journal article" date="2013" name="G3 (Bethesda)">
        <title>Genomes of Ashbya fungi isolated from insects reveal four mating-type loci, numerous translocations, lack of transposons, and distinct gene duplications.</title>
        <authorList>
            <person name="Dietrich F.S."/>
            <person name="Voegeli S."/>
            <person name="Kuo S."/>
            <person name="Philippsen P."/>
        </authorList>
    </citation>
    <scope>GENOME REANNOTATION</scope>
    <source>
        <strain evidence="5">ATCC 10895 / CBS 109.51 / FGSC 9923 / NRRL Y-1056</strain>
    </source>
</reference>
<dbReference type="InterPro" id="IPR017853">
    <property type="entry name" value="GH"/>
</dbReference>
<proteinExistence type="inferred from homology"/>
<evidence type="ECO:0000313" key="4">
    <source>
        <dbReference type="EMBL" id="AAS50670.1"/>
    </source>
</evidence>
<dbReference type="GO" id="GO:0005737">
    <property type="term" value="C:cytoplasm"/>
    <property type="evidence" value="ECO:0000318"/>
    <property type="project" value="GO_Central"/>
</dbReference>
<keyword evidence="2" id="KW-0378">Hydrolase</keyword>
<comment type="similarity">
    <text evidence="1">Belongs to the glycosyl hydrolase 5 (cellulase A) family.</text>
</comment>
<dbReference type="EMBL" id="AE016815">
    <property type="protein sequence ID" value="AAS50670.1"/>
    <property type="molecule type" value="Genomic_DNA"/>
</dbReference>
<dbReference type="GO" id="GO:0004338">
    <property type="term" value="F:glucan exo-1,3-beta-glucosidase activity"/>
    <property type="evidence" value="ECO:0000318"/>
    <property type="project" value="GO_Central"/>
</dbReference>
<name>Q75DX4_EREGS</name>
<dbReference type="CAZy" id="GH5">
    <property type="family name" value="Glycoside Hydrolase Family 5"/>
</dbReference>
<evidence type="ECO:0000256" key="3">
    <source>
        <dbReference type="ARBA" id="ARBA00023295"/>
    </source>
</evidence>
<dbReference type="RefSeq" id="NP_982846.1">
    <property type="nucleotide sequence ID" value="NM_208199.1"/>
</dbReference>
<dbReference type="Gene3D" id="3.20.20.80">
    <property type="entry name" value="Glycosidases"/>
    <property type="match status" value="1"/>
</dbReference>
<protein>
    <submittedName>
        <fullName evidence="4">ABL101Cp</fullName>
    </submittedName>
</protein>
<reference evidence="4 5" key="1">
    <citation type="journal article" date="2004" name="Science">
        <title>The Ashbya gossypii genome as a tool for mapping the ancient Saccharomyces cerevisiae genome.</title>
        <authorList>
            <person name="Dietrich F.S."/>
            <person name="Voegeli S."/>
            <person name="Brachat S."/>
            <person name="Lerch A."/>
            <person name="Gates K."/>
            <person name="Steiner S."/>
            <person name="Mohr C."/>
            <person name="Pohlmann R."/>
            <person name="Luedi P."/>
            <person name="Choi S."/>
            <person name="Wing R.A."/>
            <person name="Flavier A."/>
            <person name="Gaffney T.D."/>
            <person name="Philippsen P."/>
        </authorList>
    </citation>
    <scope>NUCLEOTIDE SEQUENCE [LARGE SCALE GENOMIC DNA]</scope>
    <source>
        <strain evidence="5">ATCC 10895 / CBS 109.51 / FGSC 9923 / NRRL Y-1056</strain>
    </source>
</reference>
<dbReference type="PANTHER" id="PTHR31297">
    <property type="entry name" value="GLUCAN ENDO-1,6-BETA-GLUCOSIDASE B"/>
    <property type="match status" value="1"/>
</dbReference>
<dbReference type="GeneID" id="4618926"/>
<accession>Q75DX4</accession>
<evidence type="ECO:0000313" key="5">
    <source>
        <dbReference type="Proteomes" id="UP000000591"/>
    </source>
</evidence>
<organism evidence="4 5">
    <name type="scientific">Eremothecium gossypii (strain ATCC 10895 / CBS 109.51 / FGSC 9923 / NRRL Y-1056)</name>
    <name type="common">Yeast</name>
    <name type="synonym">Ashbya gossypii</name>
    <dbReference type="NCBI Taxonomy" id="284811"/>
    <lineage>
        <taxon>Eukaryota</taxon>
        <taxon>Fungi</taxon>
        <taxon>Dikarya</taxon>
        <taxon>Ascomycota</taxon>
        <taxon>Saccharomycotina</taxon>
        <taxon>Saccharomycetes</taxon>
        <taxon>Saccharomycetales</taxon>
        <taxon>Saccharomycetaceae</taxon>
        <taxon>Eremothecium</taxon>
    </lineage>
</organism>
<dbReference type="InterPro" id="IPR050386">
    <property type="entry name" value="Glycosyl_hydrolase_5"/>
</dbReference>
<dbReference type="GO" id="GO:0005758">
    <property type="term" value="C:mitochondrial intermembrane space"/>
    <property type="evidence" value="ECO:0007669"/>
    <property type="project" value="EnsemblFungi"/>
</dbReference>
<gene>
    <name evidence="4" type="ORF">AGOS_ABL101C</name>
</gene>